<dbReference type="GO" id="GO:0031071">
    <property type="term" value="F:cysteine desulfurase activity"/>
    <property type="evidence" value="ECO:0007669"/>
    <property type="project" value="UniProtKB-EC"/>
</dbReference>
<protein>
    <recommendedName>
        <fullName evidence="3">cysteine desulfurase</fullName>
        <ecNumber evidence="3">2.8.1.7</ecNumber>
    </recommendedName>
</protein>
<evidence type="ECO:0000256" key="8">
    <source>
        <dbReference type="ARBA" id="ARBA00023014"/>
    </source>
</evidence>
<comment type="catalytic activity">
    <reaction evidence="9">
        <text>(sulfur carrier)-H + L-cysteine = (sulfur carrier)-SH + L-alanine</text>
        <dbReference type="Rhea" id="RHEA:43892"/>
        <dbReference type="Rhea" id="RHEA-COMP:14737"/>
        <dbReference type="Rhea" id="RHEA-COMP:14739"/>
        <dbReference type="ChEBI" id="CHEBI:29917"/>
        <dbReference type="ChEBI" id="CHEBI:35235"/>
        <dbReference type="ChEBI" id="CHEBI:57972"/>
        <dbReference type="ChEBI" id="CHEBI:64428"/>
        <dbReference type="EC" id="2.8.1.7"/>
    </reaction>
</comment>
<dbReference type="Proteomes" id="UP000516361">
    <property type="component" value="Chromosome"/>
</dbReference>
<dbReference type="Pfam" id="PF00266">
    <property type="entry name" value="Aminotran_5"/>
    <property type="match status" value="1"/>
</dbReference>
<dbReference type="FunCoup" id="A0A7G1G4Z6">
    <property type="interactions" value="81"/>
</dbReference>
<gene>
    <name evidence="12" type="ORF">OSSY52_02350</name>
</gene>
<dbReference type="PANTHER" id="PTHR11601:SF34">
    <property type="entry name" value="CYSTEINE DESULFURASE"/>
    <property type="match status" value="1"/>
</dbReference>
<evidence type="ECO:0000256" key="4">
    <source>
        <dbReference type="ARBA" id="ARBA00022679"/>
    </source>
</evidence>
<dbReference type="PIRSF" id="PIRSF005572">
    <property type="entry name" value="NifS"/>
    <property type="match status" value="1"/>
</dbReference>
<dbReference type="InterPro" id="IPR015422">
    <property type="entry name" value="PyrdxlP-dep_Trfase_small"/>
</dbReference>
<dbReference type="KEGG" id="ocy:OSSY52_02350"/>
<keyword evidence="5" id="KW-0479">Metal-binding</keyword>
<dbReference type="InterPro" id="IPR000192">
    <property type="entry name" value="Aminotrans_V_dom"/>
</dbReference>
<keyword evidence="7" id="KW-0408">Iron</keyword>
<evidence type="ECO:0000256" key="7">
    <source>
        <dbReference type="ARBA" id="ARBA00023004"/>
    </source>
</evidence>
<evidence type="ECO:0000256" key="10">
    <source>
        <dbReference type="RuleBase" id="RU004504"/>
    </source>
</evidence>
<dbReference type="InterPro" id="IPR015424">
    <property type="entry name" value="PyrdxlP-dep_Trfase"/>
</dbReference>
<evidence type="ECO:0000259" key="11">
    <source>
        <dbReference type="Pfam" id="PF00266"/>
    </source>
</evidence>
<dbReference type="AlphaFoldDB" id="A0A7G1G4Z6"/>
<dbReference type="RefSeq" id="WP_190615226.1">
    <property type="nucleotide sequence ID" value="NZ_AP018712.1"/>
</dbReference>
<dbReference type="GO" id="GO:0051536">
    <property type="term" value="F:iron-sulfur cluster binding"/>
    <property type="evidence" value="ECO:0007669"/>
    <property type="project" value="UniProtKB-KW"/>
</dbReference>
<evidence type="ECO:0000256" key="2">
    <source>
        <dbReference type="ARBA" id="ARBA00006490"/>
    </source>
</evidence>
<dbReference type="InParanoid" id="A0A7G1G4Z6"/>
<dbReference type="GO" id="GO:0046872">
    <property type="term" value="F:metal ion binding"/>
    <property type="evidence" value="ECO:0007669"/>
    <property type="project" value="UniProtKB-KW"/>
</dbReference>
<dbReference type="EMBL" id="AP018712">
    <property type="protein sequence ID" value="BBE30094.1"/>
    <property type="molecule type" value="Genomic_DNA"/>
</dbReference>
<evidence type="ECO:0000256" key="1">
    <source>
        <dbReference type="ARBA" id="ARBA00001933"/>
    </source>
</evidence>
<evidence type="ECO:0000256" key="5">
    <source>
        <dbReference type="ARBA" id="ARBA00022723"/>
    </source>
</evidence>
<keyword evidence="8" id="KW-0411">Iron-sulfur</keyword>
<dbReference type="InterPro" id="IPR016454">
    <property type="entry name" value="Cysteine_dSase"/>
</dbReference>
<sequence length="376" mass="41916">MIYFDNNATTQVDKEVADLIYKYMTERYANPNSIHEFGIESEDAVEESRNSIAKLFGVLPFEIYFTSCATESINWALRGVAKANEKYGKHIITSKIEHSATINTLKTLEKEGFEITYVNANKDGVISLEEIKKSLREDTILVSIMAANNETGTIQPIKEISNLIKEKSPKAYFHVDCVQIVGKMDFKLKDLNCDLASFSAHKFHGPKGVGILYKKERTRIFPIITGGSQERGMRGGTQNVPGIVGTALALKKAFENLIKMKKIEEIRNYIKSEMESMGAKIITPIDNSVPNTLAAFFPKTRGDVIVNALSDEGIYISTSAACSSKGVSGSRVLKELGYSETDSKAMLRISLSHTNTMEEAQYFLKKLKNVLNFLKF</sequence>
<evidence type="ECO:0000313" key="12">
    <source>
        <dbReference type="EMBL" id="BBE30094.1"/>
    </source>
</evidence>
<keyword evidence="4" id="KW-0808">Transferase</keyword>
<reference evidence="12 13" key="1">
    <citation type="submission" date="2018-06" db="EMBL/GenBank/DDBJ databases">
        <title>Genome sequencing of Oceanotoga sp. sy52.</title>
        <authorList>
            <person name="Mori K."/>
        </authorList>
    </citation>
    <scope>NUCLEOTIDE SEQUENCE [LARGE SCALE GENOMIC DNA]</scope>
    <source>
        <strain evidence="13">sy52</strain>
    </source>
</reference>
<evidence type="ECO:0000256" key="3">
    <source>
        <dbReference type="ARBA" id="ARBA00012239"/>
    </source>
</evidence>
<dbReference type="SUPFAM" id="SSF53383">
    <property type="entry name" value="PLP-dependent transferases"/>
    <property type="match status" value="1"/>
</dbReference>
<keyword evidence="13" id="KW-1185">Reference proteome</keyword>
<evidence type="ECO:0000256" key="9">
    <source>
        <dbReference type="ARBA" id="ARBA00050776"/>
    </source>
</evidence>
<comment type="cofactor">
    <cofactor evidence="1 10">
        <name>pyridoxal 5'-phosphate</name>
        <dbReference type="ChEBI" id="CHEBI:597326"/>
    </cofactor>
</comment>
<dbReference type="InterPro" id="IPR015421">
    <property type="entry name" value="PyrdxlP-dep_Trfase_major"/>
</dbReference>
<dbReference type="PROSITE" id="PS00595">
    <property type="entry name" value="AA_TRANSFER_CLASS_5"/>
    <property type="match status" value="1"/>
</dbReference>
<accession>A0A7G1G4Z6</accession>
<feature type="domain" description="Aminotransferase class V" evidence="11">
    <location>
        <begin position="2"/>
        <end position="363"/>
    </location>
</feature>
<dbReference type="EC" id="2.8.1.7" evidence="3"/>
<evidence type="ECO:0000313" key="13">
    <source>
        <dbReference type="Proteomes" id="UP000516361"/>
    </source>
</evidence>
<proteinExistence type="inferred from homology"/>
<organism evidence="12 13">
    <name type="scientific">Tepiditoga spiralis</name>
    <dbReference type="NCBI Taxonomy" id="2108365"/>
    <lineage>
        <taxon>Bacteria</taxon>
        <taxon>Thermotogati</taxon>
        <taxon>Thermotogota</taxon>
        <taxon>Thermotogae</taxon>
        <taxon>Petrotogales</taxon>
        <taxon>Petrotogaceae</taxon>
        <taxon>Tepiditoga</taxon>
    </lineage>
</organism>
<dbReference type="PANTHER" id="PTHR11601">
    <property type="entry name" value="CYSTEINE DESULFURYLASE FAMILY MEMBER"/>
    <property type="match status" value="1"/>
</dbReference>
<dbReference type="FunFam" id="3.40.640.10:FF:000084">
    <property type="entry name" value="IscS-like cysteine desulfurase"/>
    <property type="match status" value="1"/>
</dbReference>
<comment type="similarity">
    <text evidence="2">Belongs to the class-V pyridoxal-phosphate-dependent aminotransferase family. NifS/IscS subfamily.</text>
</comment>
<dbReference type="Gene3D" id="3.90.1150.10">
    <property type="entry name" value="Aspartate Aminotransferase, domain 1"/>
    <property type="match status" value="1"/>
</dbReference>
<evidence type="ECO:0000256" key="6">
    <source>
        <dbReference type="ARBA" id="ARBA00022898"/>
    </source>
</evidence>
<keyword evidence="6" id="KW-0663">Pyridoxal phosphate</keyword>
<dbReference type="Gene3D" id="3.40.640.10">
    <property type="entry name" value="Type I PLP-dependent aspartate aminotransferase-like (Major domain)"/>
    <property type="match status" value="1"/>
</dbReference>
<name>A0A7G1G4Z6_9BACT</name>
<dbReference type="InterPro" id="IPR020578">
    <property type="entry name" value="Aminotrans_V_PyrdxlP_BS"/>
</dbReference>
<dbReference type="Gene3D" id="1.10.260.50">
    <property type="match status" value="1"/>
</dbReference>